<dbReference type="GO" id="GO:0000298">
    <property type="term" value="F:endopolyphosphatase activity"/>
    <property type="evidence" value="ECO:0007669"/>
    <property type="project" value="UniProtKB-EC"/>
</dbReference>
<feature type="compositionally biased region" description="Acidic residues" evidence="3">
    <location>
        <begin position="473"/>
        <end position="483"/>
    </location>
</feature>
<dbReference type="PANTHER" id="PTHR10340:SF55">
    <property type="entry name" value="ENDOPOLYPHOSPHATASE"/>
    <property type="match status" value="1"/>
</dbReference>
<feature type="compositionally biased region" description="Low complexity" evidence="3">
    <location>
        <begin position="448"/>
        <end position="468"/>
    </location>
</feature>
<accession>A0A9W8LEQ0</accession>
<keyword evidence="4" id="KW-0812">Transmembrane</keyword>
<feature type="region of interest" description="Disordered" evidence="3">
    <location>
        <begin position="356"/>
        <end position="377"/>
    </location>
</feature>
<keyword evidence="6" id="KW-1185">Reference proteome</keyword>
<dbReference type="GO" id="GO:0005615">
    <property type="term" value="C:extracellular space"/>
    <property type="evidence" value="ECO:0007669"/>
    <property type="project" value="TreeGrafter"/>
</dbReference>
<keyword evidence="1 5" id="KW-0378">Hydrolase</keyword>
<dbReference type="GO" id="GO:0006798">
    <property type="term" value="P:polyphosphate catabolic process"/>
    <property type="evidence" value="ECO:0007669"/>
    <property type="project" value="TreeGrafter"/>
</dbReference>
<evidence type="ECO:0000256" key="4">
    <source>
        <dbReference type="SAM" id="Phobius"/>
    </source>
</evidence>
<protein>
    <submittedName>
        <fullName evidence="5">Endopolyphosphatase</fullName>
        <ecNumber evidence="5">3.6.1.10</ecNumber>
    </submittedName>
</protein>
<reference evidence="5" key="1">
    <citation type="submission" date="2022-07" db="EMBL/GenBank/DDBJ databases">
        <title>Phylogenomic reconstructions and comparative analyses of Kickxellomycotina fungi.</title>
        <authorList>
            <person name="Reynolds N.K."/>
            <person name="Stajich J.E."/>
            <person name="Barry K."/>
            <person name="Grigoriev I.V."/>
            <person name="Crous P."/>
            <person name="Smith M.E."/>
        </authorList>
    </citation>
    <scope>NUCLEOTIDE SEQUENCE</scope>
    <source>
        <strain evidence="5">NBRC 105414</strain>
    </source>
</reference>
<name>A0A9W8LEQ0_9FUNG</name>
<feature type="region of interest" description="Disordered" evidence="3">
    <location>
        <begin position="64"/>
        <end position="83"/>
    </location>
</feature>
<keyword evidence="2" id="KW-0325">Glycoprotein</keyword>
<dbReference type="OrthoDB" id="348678at2759"/>
<dbReference type="GO" id="GO:0008081">
    <property type="term" value="F:phosphoric diester hydrolase activity"/>
    <property type="evidence" value="ECO:0007669"/>
    <property type="project" value="TreeGrafter"/>
</dbReference>
<evidence type="ECO:0000313" key="5">
    <source>
        <dbReference type="EMBL" id="KAJ2777380.1"/>
    </source>
</evidence>
<feature type="compositionally biased region" description="Pro residues" evidence="3">
    <location>
        <begin position="360"/>
        <end position="372"/>
    </location>
</feature>
<comment type="caution">
    <text evidence="5">The sequence shown here is derived from an EMBL/GenBank/DDBJ whole genome shotgun (WGS) entry which is preliminary data.</text>
</comment>
<dbReference type="EMBL" id="JANBUL010000296">
    <property type="protein sequence ID" value="KAJ2777380.1"/>
    <property type="molecule type" value="Genomic_DNA"/>
</dbReference>
<dbReference type="AlphaFoldDB" id="A0A9W8LEQ0"/>
<evidence type="ECO:0000256" key="1">
    <source>
        <dbReference type="ARBA" id="ARBA00022801"/>
    </source>
</evidence>
<keyword evidence="4" id="KW-0472">Membrane</keyword>
<dbReference type="PANTHER" id="PTHR10340">
    <property type="entry name" value="SPHINGOMYELIN PHOSPHODIESTERASE"/>
    <property type="match status" value="1"/>
</dbReference>
<dbReference type="GO" id="GO:0004309">
    <property type="term" value="F:exopolyphosphatase activity"/>
    <property type="evidence" value="ECO:0007669"/>
    <property type="project" value="TreeGrafter"/>
</dbReference>
<dbReference type="Proteomes" id="UP001140217">
    <property type="component" value="Unassembled WGS sequence"/>
</dbReference>
<dbReference type="GO" id="GO:0000324">
    <property type="term" value="C:fungal-type vacuole"/>
    <property type="evidence" value="ECO:0007669"/>
    <property type="project" value="TreeGrafter"/>
</dbReference>
<evidence type="ECO:0000256" key="3">
    <source>
        <dbReference type="SAM" id="MobiDB-lite"/>
    </source>
</evidence>
<evidence type="ECO:0000313" key="6">
    <source>
        <dbReference type="Proteomes" id="UP001140217"/>
    </source>
</evidence>
<proteinExistence type="predicted"/>
<dbReference type="EC" id="3.6.1.10" evidence="5"/>
<organism evidence="5 6">
    <name type="scientific">Coemansia javaensis</name>
    <dbReference type="NCBI Taxonomy" id="2761396"/>
    <lineage>
        <taxon>Eukaryota</taxon>
        <taxon>Fungi</taxon>
        <taxon>Fungi incertae sedis</taxon>
        <taxon>Zoopagomycota</taxon>
        <taxon>Kickxellomycotina</taxon>
        <taxon>Kickxellomycetes</taxon>
        <taxon>Kickxellales</taxon>
        <taxon>Kickxellaceae</taxon>
        <taxon>Coemansia</taxon>
    </lineage>
</organism>
<gene>
    <name evidence="5" type="primary">PPN1</name>
    <name evidence="5" type="ORF">H4R18_005185</name>
</gene>
<sequence>MDDEATALLARQHRGRRRQQQQQQERQRRWRHWGPGVWAAVAAAALATAAVVALLVGALAAGSRRTERDGGGGGGARRDAARARELAQPHVGRFIHITDLHVDRLYAEGSTTYSSCHRPPPAAAAAAAAALTGDGHRSTGRFGAALTKCDSPIALINATRDYMRAAWAGRVDFVAWTGDSGRHDRDLDQPRRFADIVDGNRVAAAAMRAAFPGVAVVPSVGNNDVSPHNELPGPGHRRARRTFRALADAWAAMVPRGQEPAFLRAGYFARDLRPRSASARGLTALSLNTMYWFRANPKVGGCRAADSPGLEHLAWLRYQMRRARERGHDLVLLGHVLPSRDNYRPSCYRGYARTVTQLAPSPPPPPPPPPPLDAASGDALALPAVHAQLFGHSNVDIWAFIGHDSPDPLPAANGSAAAAGDDRLWWEREVDEESGHFGRLIRDLWSAPGTNSTNNGSSSSPTTPPGAERAWEDMEDDDDDEDSGPPAADSAAQRKRLPSDFVDSVLGEFKQVVAQEPRNPRLAVTTISPSIIPTYYPAFRLVHYLRSPPPSKRSPWARLAPGTLLDYDVYWADLPALNRRRRKPTGPFFRPLYRFSSVYGIDSLSVDAHIEWARKLVASRTLRKRFRSLTFLGTGEQQ</sequence>
<feature type="region of interest" description="Disordered" evidence="3">
    <location>
        <begin position="445"/>
        <end position="496"/>
    </location>
</feature>
<feature type="transmembrane region" description="Helical" evidence="4">
    <location>
        <begin position="36"/>
        <end position="60"/>
    </location>
</feature>
<feature type="region of interest" description="Disordered" evidence="3">
    <location>
        <begin position="10"/>
        <end position="30"/>
    </location>
</feature>
<keyword evidence="4" id="KW-1133">Transmembrane helix</keyword>
<dbReference type="SUPFAM" id="SSF56300">
    <property type="entry name" value="Metallo-dependent phosphatases"/>
    <property type="match status" value="1"/>
</dbReference>
<evidence type="ECO:0000256" key="2">
    <source>
        <dbReference type="ARBA" id="ARBA00023180"/>
    </source>
</evidence>
<dbReference type="InterPro" id="IPR029052">
    <property type="entry name" value="Metallo-depent_PP-like"/>
</dbReference>